<evidence type="ECO:0000256" key="9">
    <source>
        <dbReference type="ARBA" id="ARBA00034695"/>
    </source>
</evidence>
<dbReference type="GO" id="GO:0003723">
    <property type="term" value="F:RNA binding"/>
    <property type="evidence" value="ECO:0007669"/>
    <property type="project" value="InterPro"/>
</dbReference>
<dbReference type="SMART" id="SM00333">
    <property type="entry name" value="TUDOR"/>
    <property type="match status" value="2"/>
</dbReference>
<feature type="domain" description="Tudor" evidence="10">
    <location>
        <begin position="39"/>
        <end position="97"/>
    </location>
</feature>
<evidence type="ECO:0000256" key="5">
    <source>
        <dbReference type="ARBA" id="ARBA00005371"/>
    </source>
</evidence>
<evidence type="ECO:0000259" key="11">
    <source>
        <dbReference type="PROSITE" id="PS50835"/>
    </source>
</evidence>
<dbReference type="EMBL" id="KQ042603">
    <property type="protein sequence ID" value="KKF13533.1"/>
    <property type="molecule type" value="Genomic_DNA"/>
</dbReference>
<dbReference type="PROSITE" id="PS50835">
    <property type="entry name" value="IG_LIKE"/>
    <property type="match status" value="1"/>
</dbReference>
<accession>A0A0F8C8A7</accession>
<dbReference type="InterPro" id="IPR013106">
    <property type="entry name" value="Ig_V-set"/>
</dbReference>
<dbReference type="Pfam" id="PF07686">
    <property type="entry name" value="V-set"/>
    <property type="match status" value="1"/>
</dbReference>
<dbReference type="SUPFAM" id="SSF48726">
    <property type="entry name" value="Immunoglobulin"/>
    <property type="match status" value="1"/>
</dbReference>
<dbReference type="InterPro" id="IPR013783">
    <property type="entry name" value="Ig-like_fold"/>
</dbReference>
<keyword evidence="7" id="KW-0508">mRNA splicing</keyword>
<dbReference type="InterPro" id="IPR010304">
    <property type="entry name" value="SMN_Tudor"/>
</dbReference>
<evidence type="ECO:0000256" key="3">
    <source>
        <dbReference type="ARBA" id="ARBA00004463"/>
    </source>
</evidence>
<comment type="subcellular location">
    <subcellularLocation>
        <location evidence="1">Cytoplasm</location>
        <location evidence="1">Myofibril</location>
        <location evidence="1">Sarcomere</location>
        <location evidence="1">Z line</location>
    </subcellularLocation>
    <subcellularLocation>
        <location evidence="3">Cytoplasmic granule</location>
    </subcellularLocation>
    <subcellularLocation>
        <location evidence="2">Nucleus</location>
        <location evidence="2">Cajal body</location>
    </subcellularLocation>
    <subcellularLocation>
        <location evidence="9">Nucleus</location>
        <location evidence="9">Gem</location>
    </subcellularLocation>
    <subcellularLocation>
        <location evidence="4">Perikaryon</location>
    </subcellularLocation>
</comment>
<evidence type="ECO:0000256" key="7">
    <source>
        <dbReference type="ARBA" id="ARBA00023187"/>
    </source>
</evidence>
<dbReference type="Pfam" id="PF06003">
    <property type="entry name" value="SMN_Tudor"/>
    <property type="match status" value="2"/>
</dbReference>
<dbReference type="AlphaFoldDB" id="A0A0F8C8A7"/>
<dbReference type="PANTHER" id="PTHR39267">
    <property type="entry name" value="SURVIVAL MOTOR NEURON-LIKE PROTEIN 1"/>
    <property type="match status" value="1"/>
</dbReference>
<dbReference type="InterPro" id="IPR003599">
    <property type="entry name" value="Ig_sub"/>
</dbReference>
<protein>
    <submittedName>
        <fullName evidence="12">Survival motor neuron protein</fullName>
    </submittedName>
</protein>
<dbReference type="GO" id="GO:0006397">
    <property type="term" value="P:mRNA processing"/>
    <property type="evidence" value="ECO:0007669"/>
    <property type="project" value="UniProtKB-KW"/>
</dbReference>
<evidence type="ECO:0000256" key="2">
    <source>
        <dbReference type="ARBA" id="ARBA00004408"/>
    </source>
</evidence>
<evidence type="ECO:0000256" key="8">
    <source>
        <dbReference type="ARBA" id="ARBA00023242"/>
    </source>
</evidence>
<dbReference type="GO" id="GO:0015030">
    <property type="term" value="C:Cajal body"/>
    <property type="evidence" value="ECO:0007669"/>
    <property type="project" value="UniProtKB-SubCell"/>
</dbReference>
<dbReference type="SMART" id="SM00409">
    <property type="entry name" value="IG"/>
    <property type="match status" value="1"/>
</dbReference>
<organism evidence="12">
    <name type="scientific">Larimichthys crocea</name>
    <name type="common">Large yellow croaker</name>
    <name type="synonym">Pseudosciaena crocea</name>
    <dbReference type="NCBI Taxonomy" id="215358"/>
    <lineage>
        <taxon>Eukaryota</taxon>
        <taxon>Metazoa</taxon>
        <taxon>Chordata</taxon>
        <taxon>Craniata</taxon>
        <taxon>Vertebrata</taxon>
        <taxon>Euteleostomi</taxon>
        <taxon>Actinopterygii</taxon>
        <taxon>Neopterygii</taxon>
        <taxon>Teleostei</taxon>
        <taxon>Neoteleostei</taxon>
        <taxon>Acanthomorphata</taxon>
        <taxon>Eupercaria</taxon>
        <taxon>Sciaenidae</taxon>
        <taxon>Larimichthys</taxon>
    </lineage>
</organism>
<sequence length="302" mass="33261">MTEPTEEPGHHGTTEPVFTEARDVTCLTETFEKTVNVSQWVVGSQCLAVWSEDAQVYPATVLSVDGERCRVCFHDYGNEEEVELSTLRQSDTATQRQNSQDWKPGSQCRAVYSEDGLVYPAVVLSVKGQRCRVRFDNYNIEEEQEVSNLLNPDELHGPSRISTAKDPVTFIPPPPPPPLWTFGRKESGVDSASNMLLLWYTCGFHTGCYMVRLGQDATLRCPLLASNASTLSWYRKAVGRGPELVLSVRSSRSPPVRFGSGLGPEKVSAAADGSLVLLGSQRSDSAVYYCGVSYGGPDRDRK</sequence>
<dbReference type="Gene3D" id="2.60.40.10">
    <property type="entry name" value="Immunoglobulins"/>
    <property type="match status" value="1"/>
</dbReference>
<dbReference type="InterPro" id="IPR040424">
    <property type="entry name" value="Smn1"/>
</dbReference>
<comment type="similarity">
    <text evidence="5">Belongs to the SMN family.</text>
</comment>
<dbReference type="SMART" id="SM00406">
    <property type="entry name" value="IGv"/>
    <property type="match status" value="1"/>
</dbReference>
<dbReference type="GO" id="GO:0043204">
    <property type="term" value="C:perikaryon"/>
    <property type="evidence" value="ECO:0007669"/>
    <property type="project" value="UniProtKB-SubCell"/>
</dbReference>
<dbReference type="InterPro" id="IPR007110">
    <property type="entry name" value="Ig-like_dom"/>
</dbReference>
<name>A0A0F8C8A7_LARCR</name>
<feature type="domain" description="Tudor" evidence="10">
    <location>
        <begin position="101"/>
        <end position="159"/>
    </location>
</feature>
<dbReference type="InterPro" id="IPR036179">
    <property type="entry name" value="Ig-like_dom_sf"/>
</dbReference>
<dbReference type="PROSITE" id="PS50304">
    <property type="entry name" value="TUDOR"/>
    <property type="match status" value="2"/>
</dbReference>
<feature type="domain" description="Ig-like" evidence="11">
    <location>
        <begin position="214"/>
        <end position="302"/>
    </location>
</feature>
<dbReference type="GO" id="GO:0030018">
    <property type="term" value="C:Z disc"/>
    <property type="evidence" value="ECO:0007669"/>
    <property type="project" value="UniProtKB-SubCell"/>
</dbReference>
<keyword evidence="6" id="KW-0507">mRNA processing</keyword>
<evidence type="ECO:0000256" key="6">
    <source>
        <dbReference type="ARBA" id="ARBA00022664"/>
    </source>
</evidence>
<evidence type="ECO:0000256" key="1">
    <source>
        <dbReference type="ARBA" id="ARBA00004216"/>
    </source>
</evidence>
<gene>
    <name evidence="12" type="ORF">EH28_00820</name>
</gene>
<proteinExistence type="inferred from homology"/>
<dbReference type="CDD" id="cd00099">
    <property type="entry name" value="IgV"/>
    <property type="match status" value="1"/>
</dbReference>
<evidence type="ECO:0000259" key="10">
    <source>
        <dbReference type="PROSITE" id="PS50304"/>
    </source>
</evidence>
<evidence type="ECO:0000256" key="4">
    <source>
        <dbReference type="ARBA" id="ARBA00004484"/>
    </source>
</evidence>
<evidence type="ECO:0000313" key="12">
    <source>
        <dbReference type="EMBL" id="KKF13533.1"/>
    </source>
</evidence>
<reference evidence="12" key="1">
    <citation type="journal article" date="2015" name="PLoS Genet.">
        <title>Genome Sequencing of the Perciform Fish Larimichthys crocea Provides Insights into Molecular and Genetic Mechanisms of Stress Adaptation.</title>
        <authorList>
            <person name="Ao J."/>
            <person name="Mu Y."/>
            <person name="Xiang L.X."/>
            <person name="Fan D."/>
            <person name="Feng M."/>
            <person name="Zhang S."/>
            <person name="Shi Q."/>
            <person name="Zhu L.Y."/>
            <person name="Li T."/>
            <person name="Ding Y."/>
            <person name="Nie L."/>
            <person name="Li Q."/>
            <person name="Dong W.R."/>
            <person name="Jiang L."/>
            <person name="Sun B."/>
            <person name="Zhang X."/>
            <person name="Li M."/>
            <person name="Zhang H.Q."/>
            <person name="Xie S."/>
            <person name="Zhu Y."/>
            <person name="Jiang X."/>
            <person name="Wang X."/>
            <person name="Mu P."/>
            <person name="Chen W."/>
            <person name="Yue Z."/>
            <person name="Wang Z."/>
            <person name="Wang J."/>
            <person name="Shao J.Z."/>
            <person name="Chen X."/>
        </authorList>
    </citation>
    <scope>NUCLEOTIDE SEQUENCE [LARGE SCALE GENOMIC DNA]</scope>
    <source>
        <strain evidence="12">SSNF</strain>
        <tissue evidence="12">Blood</tissue>
    </source>
</reference>
<dbReference type="Gene3D" id="2.30.30.140">
    <property type="match status" value="2"/>
</dbReference>
<dbReference type="PANTHER" id="PTHR39267:SF1">
    <property type="entry name" value="SURVIVAL MOTOR NEURON PROTEIN"/>
    <property type="match status" value="1"/>
</dbReference>
<keyword evidence="8" id="KW-0539">Nucleus</keyword>
<dbReference type="SUPFAM" id="SSF63748">
    <property type="entry name" value="Tudor/PWWP/MBT"/>
    <property type="match status" value="2"/>
</dbReference>
<dbReference type="GO" id="GO:0008380">
    <property type="term" value="P:RNA splicing"/>
    <property type="evidence" value="ECO:0007669"/>
    <property type="project" value="UniProtKB-KW"/>
</dbReference>
<dbReference type="InterPro" id="IPR002999">
    <property type="entry name" value="Tudor"/>
</dbReference>
<dbReference type="GO" id="GO:0097504">
    <property type="term" value="C:Gemini of Cajal bodies"/>
    <property type="evidence" value="ECO:0007669"/>
    <property type="project" value="UniProtKB-SubCell"/>
</dbReference>